<dbReference type="GO" id="GO:0005669">
    <property type="term" value="C:transcription factor TFIID complex"/>
    <property type="evidence" value="ECO:0007669"/>
    <property type="project" value="InterPro"/>
</dbReference>
<evidence type="ECO:0000313" key="10">
    <source>
        <dbReference type="Proteomes" id="UP000326939"/>
    </source>
</evidence>
<evidence type="ECO:0000259" key="8">
    <source>
        <dbReference type="SMART" id="SM00576"/>
    </source>
</evidence>
<dbReference type="InterPro" id="IPR019473">
    <property type="entry name" value="TFIID_su8_C"/>
</dbReference>
<keyword evidence="4" id="KW-0805">Transcription regulation</keyword>
<dbReference type="SUPFAM" id="SSF47113">
    <property type="entry name" value="Histone-fold"/>
    <property type="match status" value="1"/>
</dbReference>
<evidence type="ECO:0000256" key="5">
    <source>
        <dbReference type="ARBA" id="ARBA00023163"/>
    </source>
</evidence>
<dbReference type="InterPro" id="IPR006565">
    <property type="entry name" value="BTP"/>
</dbReference>
<evidence type="ECO:0000256" key="6">
    <source>
        <dbReference type="ARBA" id="ARBA00023242"/>
    </source>
</evidence>
<organism evidence="9 10">
    <name type="scientific">Salix brachista</name>
    <dbReference type="NCBI Taxonomy" id="2182728"/>
    <lineage>
        <taxon>Eukaryota</taxon>
        <taxon>Viridiplantae</taxon>
        <taxon>Streptophyta</taxon>
        <taxon>Embryophyta</taxon>
        <taxon>Tracheophyta</taxon>
        <taxon>Spermatophyta</taxon>
        <taxon>Magnoliopsida</taxon>
        <taxon>eudicotyledons</taxon>
        <taxon>Gunneridae</taxon>
        <taxon>Pentapetalae</taxon>
        <taxon>rosids</taxon>
        <taxon>fabids</taxon>
        <taxon>Malpighiales</taxon>
        <taxon>Salicaceae</taxon>
        <taxon>Saliceae</taxon>
        <taxon>Salix</taxon>
    </lineage>
</organism>
<comment type="caution">
    <text evidence="9">The sequence shown here is derived from an EMBL/GenBank/DDBJ whole genome shotgun (WGS) entry which is preliminary data.</text>
</comment>
<dbReference type="Pfam" id="PF10406">
    <property type="entry name" value="TAF8_C"/>
    <property type="match status" value="1"/>
</dbReference>
<evidence type="ECO:0000256" key="7">
    <source>
        <dbReference type="SAM" id="MobiDB-lite"/>
    </source>
</evidence>
<proteinExistence type="inferred from homology"/>
<feature type="compositionally biased region" description="Basic and acidic residues" evidence="7">
    <location>
        <begin position="9"/>
        <end position="27"/>
    </location>
</feature>
<sequence length="381" mass="41663">MSHGGGESGRLHEKVGHDGTRKSRASGDEFARAIGKIAVAQMCESVGFQSFQQSALEKLTDVTTWYIWNIGKAAQLYANLAGRMEGNVFDVIQGLEELGLPKGFAGASDVDHCLASSGIVREIVQYIGDADDIPFAYSIPPFSVARERKLAPSFSQIGEEPPEEHIPAWLPAFPDPQTYAHLPAGNEGRADLNADKIESVRQHQKMDVSYMNFPQQVNGNGSEGPSSVTFGDGRATQRTVSNPFLAAPLHFGVKEVSHVVPPVKLCDEAAVRYPVEQNHNLDNNMSVMETFAPAIEAMKSRLCDSEVGQKKVLFNQRPGVQFKIGIGKNYLAGAPDLSPQNKGIKKIKMWFGKDSENDDQKRRAEKILKQSTENPGELAQL</sequence>
<dbReference type="AlphaFoldDB" id="A0A5N5N0L3"/>
<name>A0A5N5N0L3_9ROSI</name>
<protein>
    <recommendedName>
        <fullName evidence="3">Transcription initiation factor TFIID subunit 8</fullName>
    </recommendedName>
</protein>
<comment type="subcellular location">
    <subcellularLocation>
        <location evidence="1">Nucleus</location>
    </subcellularLocation>
</comment>
<reference evidence="10" key="1">
    <citation type="journal article" date="2019" name="Gigascience">
        <title>De novo genome assembly of the endangered Acer yangbiense, a plant species with extremely small populations endemic to Yunnan Province, China.</title>
        <authorList>
            <person name="Yang J."/>
            <person name="Wariss H.M."/>
            <person name="Tao L."/>
            <person name="Zhang R."/>
            <person name="Yun Q."/>
            <person name="Hollingsworth P."/>
            <person name="Dao Z."/>
            <person name="Luo G."/>
            <person name="Guo H."/>
            <person name="Ma Y."/>
            <person name="Sun W."/>
        </authorList>
    </citation>
    <scope>NUCLEOTIDE SEQUENCE [LARGE SCALE GENOMIC DNA]</scope>
    <source>
        <strain evidence="10">cv. br00</strain>
    </source>
</reference>
<dbReference type="InterPro" id="IPR009072">
    <property type="entry name" value="Histone-fold"/>
</dbReference>
<evidence type="ECO:0000313" key="9">
    <source>
        <dbReference type="EMBL" id="KAB5561010.1"/>
    </source>
</evidence>
<keyword evidence="5" id="KW-0804">Transcription</keyword>
<dbReference type="PANTHER" id="PTHR46338">
    <property type="entry name" value="TRANSCRIPTION INITIATION FACTOR TFIID SUBUNIT 8"/>
    <property type="match status" value="1"/>
</dbReference>
<dbReference type="SMART" id="SM00576">
    <property type="entry name" value="BTP"/>
    <property type="match status" value="1"/>
</dbReference>
<accession>A0A5N5N0L3</accession>
<dbReference type="Proteomes" id="UP000326939">
    <property type="component" value="Chromosome 4"/>
</dbReference>
<dbReference type="EMBL" id="VDCV01000004">
    <property type="protein sequence ID" value="KAB5561010.1"/>
    <property type="molecule type" value="Genomic_DNA"/>
</dbReference>
<evidence type="ECO:0000256" key="2">
    <source>
        <dbReference type="ARBA" id="ARBA00008767"/>
    </source>
</evidence>
<evidence type="ECO:0000256" key="3">
    <source>
        <dbReference type="ARBA" id="ARBA00017307"/>
    </source>
</evidence>
<keyword evidence="6" id="KW-0539">Nucleus</keyword>
<gene>
    <name evidence="9" type="ORF">DKX38_005967</name>
</gene>
<keyword evidence="10" id="KW-1185">Reference proteome</keyword>
<dbReference type="GO" id="GO:0046982">
    <property type="term" value="F:protein heterodimerization activity"/>
    <property type="evidence" value="ECO:0007669"/>
    <property type="project" value="InterPro"/>
</dbReference>
<evidence type="ECO:0000256" key="4">
    <source>
        <dbReference type="ARBA" id="ARBA00023015"/>
    </source>
</evidence>
<dbReference type="CDD" id="cd08049">
    <property type="entry name" value="TAF8"/>
    <property type="match status" value="1"/>
</dbReference>
<comment type="similarity">
    <text evidence="2">Belongs to the TAF8 family.</text>
</comment>
<evidence type="ECO:0000256" key="1">
    <source>
        <dbReference type="ARBA" id="ARBA00004123"/>
    </source>
</evidence>
<dbReference type="PANTHER" id="PTHR46338:SF19">
    <property type="entry name" value="TRANSCRIPTION INITIATION FACTOR TFIID SUBUNIT 8"/>
    <property type="match status" value="1"/>
</dbReference>
<feature type="region of interest" description="Disordered" evidence="7">
    <location>
        <begin position="1"/>
        <end position="27"/>
    </location>
</feature>
<dbReference type="InterPro" id="IPR037818">
    <property type="entry name" value="TAF8"/>
</dbReference>
<feature type="domain" description="Bromodomain associated" evidence="8">
    <location>
        <begin position="28"/>
        <end position="104"/>
    </location>
</feature>
<dbReference type="Pfam" id="PF07524">
    <property type="entry name" value="Bromo_TP"/>
    <property type="match status" value="1"/>
</dbReference>
<dbReference type="Gene3D" id="1.10.20.10">
    <property type="entry name" value="Histone, subunit A"/>
    <property type="match status" value="1"/>
</dbReference>